<dbReference type="OrthoDB" id="9779622at2"/>
<evidence type="ECO:0000256" key="1">
    <source>
        <dbReference type="ARBA" id="ARBA00023186"/>
    </source>
</evidence>
<organism evidence="4 5">
    <name type="scientific">Flavobacterium rivuli WB 3.3-2 = DSM 21788</name>
    <dbReference type="NCBI Taxonomy" id="1121895"/>
    <lineage>
        <taxon>Bacteria</taxon>
        <taxon>Pseudomonadati</taxon>
        <taxon>Bacteroidota</taxon>
        <taxon>Flavobacteriia</taxon>
        <taxon>Flavobacteriales</taxon>
        <taxon>Flavobacteriaceae</taxon>
        <taxon>Flavobacterium</taxon>
    </lineage>
</organism>
<keyword evidence="5" id="KW-1185">Reference proteome</keyword>
<dbReference type="PANTHER" id="PTHR44145">
    <property type="entry name" value="DNAJ HOMOLOG SUBFAMILY A MEMBER 3, MITOCHONDRIAL"/>
    <property type="match status" value="1"/>
</dbReference>
<feature type="domain" description="J" evidence="3">
    <location>
        <begin position="3"/>
        <end position="68"/>
    </location>
</feature>
<dbReference type="SUPFAM" id="SSF46565">
    <property type="entry name" value="Chaperone J-domain"/>
    <property type="match status" value="1"/>
</dbReference>
<dbReference type="RefSeq" id="WP_020211662.1">
    <property type="nucleotide sequence ID" value="NZ_JRLX01000001.1"/>
</dbReference>
<name>A0A0A2MK03_9FLAO</name>
<dbReference type="CDD" id="cd06257">
    <property type="entry name" value="DnaJ"/>
    <property type="match status" value="1"/>
</dbReference>
<keyword evidence="2" id="KW-1133">Transmembrane helix</keyword>
<dbReference type="InterPro" id="IPR036869">
    <property type="entry name" value="J_dom_sf"/>
</dbReference>
<proteinExistence type="predicted"/>
<reference evidence="4 5" key="1">
    <citation type="submission" date="2013-09" db="EMBL/GenBank/DDBJ databases">
        <authorList>
            <person name="Zeng Z."/>
            <person name="Chen C."/>
        </authorList>
    </citation>
    <scope>NUCLEOTIDE SEQUENCE [LARGE SCALE GENOMIC DNA]</scope>
    <source>
        <strain evidence="4 5">WB 3.3-2</strain>
    </source>
</reference>
<evidence type="ECO:0000313" key="4">
    <source>
        <dbReference type="EMBL" id="KGO88635.1"/>
    </source>
</evidence>
<sequence>MKDYYKILEVKPNASQAEIKKAYRLLAVKYHPDKNNGSKESEERFKEISESYIILGDTAKRNAYDYTKGNYKNYNGQNSVHGQQTPVTFLILFKRIKERVLNADGRVNKEALFKVINDLLSDDTINFLISARDIATNNLITDEILTCSIFLGEQFKSVLYAKLLRLSDGDPRFTQKLALLSKKHEAINLKTSEVANDALSRNYIIIFILFLLFFVVLLVVANL</sequence>
<keyword evidence="2" id="KW-0472">Membrane</keyword>
<comment type="caution">
    <text evidence="4">The sequence shown here is derived from an EMBL/GenBank/DDBJ whole genome shotgun (WGS) entry which is preliminary data.</text>
</comment>
<dbReference type="AlphaFoldDB" id="A0A0A2MK03"/>
<accession>A0A0A2MK03</accession>
<gene>
    <name evidence="4" type="ORF">Q765_01665</name>
</gene>
<evidence type="ECO:0000256" key="2">
    <source>
        <dbReference type="SAM" id="Phobius"/>
    </source>
</evidence>
<dbReference type="STRING" id="1121895.GCA_000378485_00538"/>
<dbReference type="PANTHER" id="PTHR44145:SF3">
    <property type="entry name" value="DNAJ HOMOLOG SUBFAMILY A MEMBER 3, MITOCHONDRIAL"/>
    <property type="match status" value="1"/>
</dbReference>
<dbReference type="PRINTS" id="PR00625">
    <property type="entry name" value="JDOMAIN"/>
</dbReference>
<dbReference type="Proteomes" id="UP000030152">
    <property type="component" value="Unassembled WGS sequence"/>
</dbReference>
<dbReference type="eggNOG" id="COG0484">
    <property type="taxonomic scope" value="Bacteria"/>
</dbReference>
<dbReference type="InterPro" id="IPR001623">
    <property type="entry name" value="DnaJ_domain"/>
</dbReference>
<dbReference type="Pfam" id="PF00226">
    <property type="entry name" value="DnaJ"/>
    <property type="match status" value="1"/>
</dbReference>
<dbReference type="InterPro" id="IPR051938">
    <property type="entry name" value="Apopto_cytoskel_mod"/>
</dbReference>
<evidence type="ECO:0000259" key="3">
    <source>
        <dbReference type="PROSITE" id="PS50076"/>
    </source>
</evidence>
<dbReference type="EMBL" id="JRLX01000001">
    <property type="protein sequence ID" value="KGO88635.1"/>
    <property type="molecule type" value="Genomic_DNA"/>
</dbReference>
<protein>
    <recommendedName>
        <fullName evidence="3">J domain-containing protein</fullName>
    </recommendedName>
</protein>
<dbReference type="SMART" id="SM00271">
    <property type="entry name" value="DnaJ"/>
    <property type="match status" value="1"/>
</dbReference>
<feature type="transmembrane region" description="Helical" evidence="2">
    <location>
        <begin position="203"/>
        <end position="221"/>
    </location>
</feature>
<dbReference type="Gene3D" id="1.10.287.110">
    <property type="entry name" value="DnaJ domain"/>
    <property type="match status" value="1"/>
</dbReference>
<dbReference type="PROSITE" id="PS50076">
    <property type="entry name" value="DNAJ_2"/>
    <property type="match status" value="1"/>
</dbReference>
<evidence type="ECO:0000313" key="5">
    <source>
        <dbReference type="Proteomes" id="UP000030152"/>
    </source>
</evidence>
<keyword evidence="2" id="KW-0812">Transmembrane</keyword>
<keyword evidence="1" id="KW-0143">Chaperone</keyword>